<dbReference type="Gene3D" id="2.40.100.10">
    <property type="entry name" value="Cyclophilin-like"/>
    <property type="match status" value="1"/>
</dbReference>
<dbReference type="InterPro" id="IPR044665">
    <property type="entry name" value="E_coli_cyclophilin_A-like"/>
</dbReference>
<dbReference type="RefSeq" id="WP_092523619.1">
    <property type="nucleotide sequence ID" value="NZ_FNCI01000003.1"/>
</dbReference>
<reference evidence="9 10" key="1">
    <citation type="submission" date="2016-10" db="EMBL/GenBank/DDBJ databases">
        <authorList>
            <person name="de Groot N.N."/>
        </authorList>
    </citation>
    <scope>NUCLEOTIDE SEQUENCE [LARGE SCALE GENOMIC DNA]</scope>
    <source>
        <strain evidence="9 10">BH539</strain>
    </source>
</reference>
<proteinExistence type="inferred from homology"/>
<evidence type="ECO:0000256" key="1">
    <source>
        <dbReference type="ARBA" id="ARBA00002388"/>
    </source>
</evidence>
<evidence type="ECO:0000256" key="6">
    <source>
        <dbReference type="ARBA" id="ARBA00023235"/>
    </source>
</evidence>
<dbReference type="PANTHER" id="PTHR43246">
    <property type="entry name" value="PEPTIDYL-PROLYL CIS-TRANS ISOMERASE CYP38, CHLOROPLASTIC"/>
    <property type="match status" value="1"/>
</dbReference>
<dbReference type="EC" id="5.2.1.8" evidence="7"/>
<evidence type="ECO:0000313" key="9">
    <source>
        <dbReference type="EMBL" id="SDF92262.1"/>
    </source>
</evidence>
<comment type="similarity">
    <text evidence="3 7">Belongs to the cyclophilin-type PPIase family.</text>
</comment>
<dbReference type="STRING" id="284577.SAMN05216571_1039"/>
<dbReference type="PRINTS" id="PR00153">
    <property type="entry name" value="CSAPPISMRASE"/>
</dbReference>
<dbReference type="SUPFAM" id="SSF50891">
    <property type="entry name" value="Cyclophilin-like"/>
    <property type="match status" value="1"/>
</dbReference>
<dbReference type="EMBL" id="FNCI01000003">
    <property type="protein sequence ID" value="SDF92262.1"/>
    <property type="molecule type" value="Genomic_DNA"/>
</dbReference>
<evidence type="ECO:0000256" key="2">
    <source>
        <dbReference type="ARBA" id="ARBA00004496"/>
    </source>
</evidence>
<evidence type="ECO:0000256" key="7">
    <source>
        <dbReference type="RuleBase" id="RU363019"/>
    </source>
</evidence>
<dbReference type="AlphaFoldDB" id="A0A1G7Q118"/>
<protein>
    <recommendedName>
        <fullName evidence="7">Peptidyl-prolyl cis-trans isomerase</fullName>
        <shortName evidence="7">PPIase</shortName>
        <ecNumber evidence="7">5.2.1.8</ecNumber>
    </recommendedName>
</protein>
<feature type="domain" description="PPIase cyclophilin-type" evidence="8">
    <location>
        <begin position="1"/>
        <end position="162"/>
    </location>
</feature>
<gene>
    <name evidence="9" type="ORF">SAMN05216571_1039</name>
</gene>
<dbReference type="PROSITE" id="PS50072">
    <property type="entry name" value="CSA_PPIASE_2"/>
    <property type="match status" value="1"/>
</dbReference>
<dbReference type="GO" id="GO:0005737">
    <property type="term" value="C:cytoplasm"/>
    <property type="evidence" value="ECO:0007669"/>
    <property type="project" value="UniProtKB-SubCell"/>
</dbReference>
<sequence>MIVLQTNYGDITIELDFDNAPKTAENFQQYVTDGHYDDTLFHRVIDGFMVQGGGFDTDFNQKPTRAPIENEADNGLKNRKGTLAMARTQDPHSATAQFFINIADNDFLDHSGKNLQGWGYCVFGKVVDGMDVVEKIRAVPTTRRGMHADVPADDVVIQRAYIKDDAQGDA</sequence>
<dbReference type="PROSITE" id="PS00170">
    <property type="entry name" value="CSA_PPIASE_1"/>
    <property type="match status" value="1"/>
</dbReference>
<keyword evidence="10" id="KW-1185">Reference proteome</keyword>
<evidence type="ECO:0000259" key="8">
    <source>
        <dbReference type="PROSITE" id="PS50072"/>
    </source>
</evidence>
<keyword evidence="6 7" id="KW-0413">Isomerase</keyword>
<evidence type="ECO:0000256" key="3">
    <source>
        <dbReference type="ARBA" id="ARBA00007365"/>
    </source>
</evidence>
<keyword evidence="4" id="KW-0963">Cytoplasm</keyword>
<name>A0A1G7Q118_9GAMM</name>
<dbReference type="CDD" id="cd01920">
    <property type="entry name" value="cyclophilin_EcCYP_like"/>
    <property type="match status" value="1"/>
</dbReference>
<dbReference type="OrthoDB" id="9807797at2"/>
<dbReference type="InterPro" id="IPR024936">
    <property type="entry name" value="Cyclophilin-type_PPIase"/>
</dbReference>
<keyword evidence="5 7" id="KW-0697">Rotamase</keyword>
<evidence type="ECO:0000313" key="10">
    <source>
        <dbReference type="Proteomes" id="UP000198641"/>
    </source>
</evidence>
<dbReference type="PIRSF" id="PIRSF001467">
    <property type="entry name" value="Peptidylpro_ismrse"/>
    <property type="match status" value="1"/>
</dbReference>
<evidence type="ECO:0000256" key="5">
    <source>
        <dbReference type="ARBA" id="ARBA00023110"/>
    </source>
</evidence>
<organism evidence="9 10">
    <name type="scientific">Onishia taeanensis</name>
    <dbReference type="NCBI Taxonomy" id="284577"/>
    <lineage>
        <taxon>Bacteria</taxon>
        <taxon>Pseudomonadati</taxon>
        <taxon>Pseudomonadota</taxon>
        <taxon>Gammaproteobacteria</taxon>
        <taxon>Oceanospirillales</taxon>
        <taxon>Halomonadaceae</taxon>
        <taxon>Onishia</taxon>
    </lineage>
</organism>
<dbReference type="GO" id="GO:0006457">
    <property type="term" value="P:protein folding"/>
    <property type="evidence" value="ECO:0007669"/>
    <property type="project" value="InterPro"/>
</dbReference>
<dbReference type="GO" id="GO:0003755">
    <property type="term" value="F:peptidyl-prolyl cis-trans isomerase activity"/>
    <property type="evidence" value="ECO:0007669"/>
    <property type="project" value="UniProtKB-UniRule"/>
</dbReference>
<dbReference type="InterPro" id="IPR029000">
    <property type="entry name" value="Cyclophilin-like_dom_sf"/>
</dbReference>
<dbReference type="InterPro" id="IPR020892">
    <property type="entry name" value="Cyclophilin-type_PPIase_CS"/>
</dbReference>
<comment type="subcellular location">
    <subcellularLocation>
        <location evidence="2">Cytoplasm</location>
    </subcellularLocation>
</comment>
<evidence type="ECO:0000256" key="4">
    <source>
        <dbReference type="ARBA" id="ARBA00022490"/>
    </source>
</evidence>
<dbReference type="InterPro" id="IPR002130">
    <property type="entry name" value="Cyclophilin-type_PPIase_dom"/>
</dbReference>
<dbReference type="FunFam" id="2.40.100.10:FF:000004">
    <property type="entry name" value="Peptidyl-prolyl cis-trans isomerase"/>
    <property type="match status" value="1"/>
</dbReference>
<accession>A0A1G7Q118</accession>
<comment type="catalytic activity">
    <reaction evidence="7">
        <text>[protein]-peptidylproline (omega=180) = [protein]-peptidylproline (omega=0)</text>
        <dbReference type="Rhea" id="RHEA:16237"/>
        <dbReference type="Rhea" id="RHEA-COMP:10747"/>
        <dbReference type="Rhea" id="RHEA-COMP:10748"/>
        <dbReference type="ChEBI" id="CHEBI:83833"/>
        <dbReference type="ChEBI" id="CHEBI:83834"/>
        <dbReference type="EC" id="5.2.1.8"/>
    </reaction>
</comment>
<dbReference type="Pfam" id="PF00160">
    <property type="entry name" value="Pro_isomerase"/>
    <property type="match status" value="1"/>
</dbReference>
<comment type="function">
    <text evidence="1 7">PPIases accelerate the folding of proteins. It catalyzes the cis-trans isomerization of proline imidic peptide bonds in oligopeptides.</text>
</comment>
<dbReference type="Proteomes" id="UP000198641">
    <property type="component" value="Unassembled WGS sequence"/>
</dbReference>